<proteinExistence type="predicted"/>
<feature type="compositionally biased region" description="Low complexity" evidence="1">
    <location>
        <begin position="218"/>
        <end position="231"/>
    </location>
</feature>
<evidence type="ECO:0000313" key="2">
    <source>
        <dbReference type="EMBL" id="KAF4480609.1"/>
    </source>
</evidence>
<name>A0A7J6IV12_COLFN</name>
<protein>
    <submittedName>
        <fullName evidence="2">Uncharacterized protein</fullName>
    </submittedName>
</protein>
<evidence type="ECO:0000313" key="3">
    <source>
        <dbReference type="Proteomes" id="UP000011096"/>
    </source>
</evidence>
<reference evidence="2 3" key="2">
    <citation type="submission" date="2020-04" db="EMBL/GenBank/DDBJ databases">
        <title>Genome sequencing and assembly of multiple isolates from the Colletotrichum gloeosporioides species complex.</title>
        <authorList>
            <person name="Gan P."/>
            <person name="Shirasu K."/>
        </authorList>
    </citation>
    <scope>NUCLEOTIDE SEQUENCE [LARGE SCALE GENOMIC DNA]</scope>
    <source>
        <strain evidence="2 3">Nara gc5</strain>
    </source>
</reference>
<feature type="compositionally biased region" description="Basic and acidic residues" evidence="1">
    <location>
        <begin position="204"/>
        <end position="217"/>
    </location>
</feature>
<accession>A0A7J6IV12</accession>
<gene>
    <name evidence="2" type="ORF">CGGC5_v011058</name>
</gene>
<reference evidence="2 3" key="1">
    <citation type="submission" date="2012-08" db="EMBL/GenBank/DDBJ databases">
        <authorList>
            <person name="Gan P.H.P."/>
            <person name="Ikeda K."/>
            <person name="Irieda H."/>
            <person name="Narusaka M."/>
            <person name="O'Connell R.J."/>
            <person name="Narusaka Y."/>
            <person name="Takano Y."/>
            <person name="Kubo Y."/>
            <person name="Shirasu K."/>
        </authorList>
    </citation>
    <scope>NUCLEOTIDE SEQUENCE [LARGE SCALE GENOMIC DNA]</scope>
    <source>
        <strain evidence="2 3">Nara gc5</strain>
    </source>
</reference>
<keyword evidence="3" id="KW-1185">Reference proteome</keyword>
<feature type="region of interest" description="Disordered" evidence="1">
    <location>
        <begin position="197"/>
        <end position="231"/>
    </location>
</feature>
<dbReference type="EMBL" id="ANPB02000006">
    <property type="protein sequence ID" value="KAF4480609.1"/>
    <property type="molecule type" value="Genomic_DNA"/>
</dbReference>
<dbReference type="Proteomes" id="UP000011096">
    <property type="component" value="Unassembled WGS sequence"/>
</dbReference>
<dbReference type="AlphaFoldDB" id="A0A7J6IV12"/>
<evidence type="ECO:0000256" key="1">
    <source>
        <dbReference type="SAM" id="MobiDB-lite"/>
    </source>
</evidence>
<dbReference type="GeneID" id="43611755"/>
<feature type="region of interest" description="Disordered" evidence="1">
    <location>
        <begin position="25"/>
        <end position="66"/>
    </location>
</feature>
<dbReference type="InParanoid" id="A0A7J6IV12"/>
<organism evidence="2 3">
    <name type="scientific">Colletotrichum fructicola (strain Nara gc5)</name>
    <name type="common">Anthracnose fungus</name>
    <name type="synonym">Colletotrichum gloeosporioides (strain Nara gc5)</name>
    <dbReference type="NCBI Taxonomy" id="1213859"/>
    <lineage>
        <taxon>Eukaryota</taxon>
        <taxon>Fungi</taxon>
        <taxon>Dikarya</taxon>
        <taxon>Ascomycota</taxon>
        <taxon>Pezizomycotina</taxon>
        <taxon>Sordariomycetes</taxon>
        <taxon>Hypocreomycetidae</taxon>
        <taxon>Glomerellales</taxon>
        <taxon>Glomerellaceae</taxon>
        <taxon>Colletotrichum</taxon>
        <taxon>Colletotrichum gloeosporioides species complex</taxon>
    </lineage>
</organism>
<dbReference type="OrthoDB" id="4839695at2759"/>
<dbReference type="RefSeq" id="XP_031876012.1">
    <property type="nucleotide sequence ID" value="XM_032027630.1"/>
</dbReference>
<sequence length="231" mass="26135">MFSSLLRGSQRAINKTITSRASIYRPRVPSRTPTHNSSTAFQSLLRRQNFSSEAPNTSRERLGNRNALEATKKAYEAHRLALQTETQRKLDSAKEQFQREIEAHRKDLGYTAPGRDTTQSVLDFIHRKPLVAVDLRESAPTCEEYVQELERAAAWEKESRARRWGQVREVGFFVVVFLVLDSVLDSVLNHYGIRHARSPPAKTSEVDEKGEEKKPVTEAEVATATAKESVA</sequence>
<feature type="compositionally biased region" description="Polar residues" evidence="1">
    <location>
        <begin position="31"/>
        <end position="57"/>
    </location>
</feature>
<comment type="caution">
    <text evidence="2">The sequence shown here is derived from an EMBL/GenBank/DDBJ whole genome shotgun (WGS) entry which is preliminary data.</text>
</comment>